<keyword evidence="1" id="KW-0472">Membrane</keyword>
<keyword evidence="1" id="KW-0812">Transmembrane</keyword>
<gene>
    <name evidence="2" type="ORF">A4H97_02795</name>
</gene>
<keyword evidence="1" id="KW-1133">Transmembrane helix</keyword>
<organism evidence="2 3">
    <name type="scientific">Niastella yeongjuensis</name>
    <dbReference type="NCBI Taxonomy" id="354355"/>
    <lineage>
        <taxon>Bacteria</taxon>
        <taxon>Pseudomonadati</taxon>
        <taxon>Bacteroidota</taxon>
        <taxon>Chitinophagia</taxon>
        <taxon>Chitinophagales</taxon>
        <taxon>Chitinophagaceae</taxon>
        <taxon>Niastella</taxon>
    </lineage>
</organism>
<evidence type="ECO:0000313" key="2">
    <source>
        <dbReference type="EMBL" id="OQP50778.1"/>
    </source>
</evidence>
<dbReference type="OrthoDB" id="677537at2"/>
<dbReference type="RefSeq" id="WP_081199175.1">
    <property type="nucleotide sequence ID" value="NZ_FOCZ01000001.1"/>
</dbReference>
<reference evidence="3" key="1">
    <citation type="submission" date="2016-04" db="EMBL/GenBank/DDBJ databases">
        <authorList>
            <person name="Chen L."/>
            <person name="Zhuang W."/>
            <person name="Wang G."/>
        </authorList>
    </citation>
    <scope>NUCLEOTIDE SEQUENCE [LARGE SCALE GENOMIC DNA]</scope>
    <source>
        <strain evidence="3">17621</strain>
    </source>
</reference>
<protein>
    <submittedName>
        <fullName evidence="2">Uncharacterized protein</fullName>
    </submittedName>
</protein>
<accession>A0A1V9EXC7</accession>
<keyword evidence="3" id="KW-1185">Reference proteome</keyword>
<feature type="transmembrane region" description="Helical" evidence="1">
    <location>
        <begin position="37"/>
        <end position="56"/>
    </location>
</feature>
<dbReference type="AlphaFoldDB" id="A0A1V9EXC7"/>
<evidence type="ECO:0000313" key="3">
    <source>
        <dbReference type="Proteomes" id="UP000192610"/>
    </source>
</evidence>
<name>A0A1V9EXC7_9BACT</name>
<dbReference type="EMBL" id="LVXG01000012">
    <property type="protein sequence ID" value="OQP50778.1"/>
    <property type="molecule type" value="Genomic_DNA"/>
</dbReference>
<dbReference type="Proteomes" id="UP000192610">
    <property type="component" value="Unassembled WGS sequence"/>
</dbReference>
<comment type="caution">
    <text evidence="2">The sequence shown here is derived from an EMBL/GenBank/DDBJ whole genome shotgun (WGS) entry which is preliminary data.</text>
</comment>
<evidence type="ECO:0000256" key="1">
    <source>
        <dbReference type="SAM" id="Phobius"/>
    </source>
</evidence>
<proteinExistence type="predicted"/>
<sequence length="64" mass="6788">MEKRVLGIILALVGVAGLILAGVNFMNGGANTHNIKQIIMYGVLGAIFFFAGVGLIRNTRDRAT</sequence>